<feature type="transmembrane region" description="Helical" evidence="6">
    <location>
        <begin position="307"/>
        <end position="340"/>
    </location>
</feature>
<reference evidence="7 8" key="1">
    <citation type="submission" date="2017-10" db="EMBL/GenBank/DDBJ databases">
        <title>Novel microbial diversity and functional potential in the marine mammal oral microbiome.</title>
        <authorList>
            <person name="Dudek N.K."/>
            <person name="Sun C.L."/>
            <person name="Burstein D."/>
            <person name="Kantor R.S."/>
            <person name="Aliaga Goltsman D.S."/>
            <person name="Bik E.M."/>
            <person name="Thomas B.C."/>
            <person name="Banfield J.F."/>
            <person name="Relman D.A."/>
        </authorList>
    </citation>
    <scope>NUCLEOTIDE SEQUENCE [LARGE SCALE GENOMIC DNA]</scope>
    <source>
        <strain evidence="7">DOLJORAL78_47_202</strain>
    </source>
</reference>
<evidence type="ECO:0000313" key="8">
    <source>
        <dbReference type="Proteomes" id="UP000231203"/>
    </source>
</evidence>
<feature type="transmembrane region" description="Helical" evidence="6">
    <location>
        <begin position="269"/>
        <end position="287"/>
    </location>
</feature>
<accession>A0A2G6MT26</accession>
<feature type="transmembrane region" description="Helical" evidence="6">
    <location>
        <begin position="5"/>
        <end position="23"/>
    </location>
</feature>
<dbReference type="AlphaFoldDB" id="A0A2G6MT26"/>
<feature type="transmembrane region" description="Helical" evidence="6">
    <location>
        <begin position="59"/>
        <end position="84"/>
    </location>
</feature>
<organism evidence="7 8">
    <name type="scientific">Desulfobacter postgatei</name>
    <dbReference type="NCBI Taxonomy" id="2293"/>
    <lineage>
        <taxon>Bacteria</taxon>
        <taxon>Pseudomonadati</taxon>
        <taxon>Thermodesulfobacteriota</taxon>
        <taxon>Desulfobacteria</taxon>
        <taxon>Desulfobacterales</taxon>
        <taxon>Desulfobacteraceae</taxon>
        <taxon>Desulfobacter</taxon>
    </lineage>
</organism>
<evidence type="ECO:0000256" key="2">
    <source>
        <dbReference type="ARBA" id="ARBA00009773"/>
    </source>
</evidence>
<evidence type="ECO:0000256" key="5">
    <source>
        <dbReference type="ARBA" id="ARBA00023136"/>
    </source>
</evidence>
<dbReference type="Pfam" id="PF01594">
    <property type="entry name" value="AI-2E_transport"/>
    <property type="match status" value="1"/>
</dbReference>
<protein>
    <submittedName>
        <fullName evidence="7">AI-2E family transporter</fullName>
    </submittedName>
</protein>
<dbReference type="PANTHER" id="PTHR21716:SF4">
    <property type="entry name" value="TRANSMEMBRANE PROTEIN 245"/>
    <property type="match status" value="1"/>
</dbReference>
<dbReference type="EMBL" id="PDTI01000016">
    <property type="protein sequence ID" value="PIE63116.1"/>
    <property type="molecule type" value="Genomic_DNA"/>
</dbReference>
<feature type="transmembrane region" description="Helical" evidence="6">
    <location>
        <begin position="207"/>
        <end position="230"/>
    </location>
</feature>
<gene>
    <name evidence="7" type="ORF">CSA25_01990</name>
</gene>
<comment type="similarity">
    <text evidence="2">Belongs to the autoinducer-2 exporter (AI-2E) (TC 2.A.86) family.</text>
</comment>
<evidence type="ECO:0000256" key="6">
    <source>
        <dbReference type="SAM" id="Phobius"/>
    </source>
</evidence>
<keyword evidence="3 6" id="KW-0812">Transmembrane</keyword>
<evidence type="ECO:0000256" key="1">
    <source>
        <dbReference type="ARBA" id="ARBA00004141"/>
    </source>
</evidence>
<dbReference type="Proteomes" id="UP000231203">
    <property type="component" value="Unassembled WGS sequence"/>
</dbReference>
<evidence type="ECO:0000313" key="7">
    <source>
        <dbReference type="EMBL" id="PIE63116.1"/>
    </source>
</evidence>
<feature type="transmembrane region" description="Helical" evidence="6">
    <location>
        <begin position="236"/>
        <end position="257"/>
    </location>
</feature>
<comment type="subcellular location">
    <subcellularLocation>
        <location evidence="1">Membrane</location>
        <topology evidence="1">Multi-pass membrane protein</topology>
    </subcellularLocation>
</comment>
<name>A0A2G6MT26_9BACT</name>
<dbReference type="PANTHER" id="PTHR21716">
    <property type="entry name" value="TRANSMEMBRANE PROTEIN"/>
    <property type="match status" value="1"/>
</dbReference>
<evidence type="ECO:0000256" key="4">
    <source>
        <dbReference type="ARBA" id="ARBA00022989"/>
    </source>
</evidence>
<sequence length="353" mass="38766">MNRDLIHPWFLLLLVFFISAVFLVMIKSFLMAILLAGIFSALAYPFYQRLNKWLRGRQAAASGLTIMIIILIVLLPLSALLGIITSQAIKVGQTATPWVQKQLSSPLTLSQWLEDLPFYEQVEPYREIIYTKAGELVGKASQFFVDGLQAATMDTINFIFMVAILLYTMFFFLIDGDKLLNKILYYMPLDDKDERRLLDRFTSVARATIKGTAIIGIIQGGASGIAFALVGIHSSVFWGAVMTVLSIIPGIGTALVWIPAALWLAAQGAWFKASALIIFCGGIVGGVDNLLRPRLVGKDTEMHDLLILFSTLGGIAMFGIIGIIIGPIIAALFVTIWDIYGVVFKDVLPKVGS</sequence>
<feature type="transmembrane region" description="Helical" evidence="6">
    <location>
        <begin position="155"/>
        <end position="174"/>
    </location>
</feature>
<feature type="transmembrane region" description="Helical" evidence="6">
    <location>
        <begin position="29"/>
        <end position="47"/>
    </location>
</feature>
<keyword evidence="4 6" id="KW-1133">Transmembrane helix</keyword>
<evidence type="ECO:0000256" key="3">
    <source>
        <dbReference type="ARBA" id="ARBA00022692"/>
    </source>
</evidence>
<keyword evidence="5 6" id="KW-0472">Membrane</keyword>
<dbReference type="GO" id="GO:0016020">
    <property type="term" value="C:membrane"/>
    <property type="evidence" value="ECO:0007669"/>
    <property type="project" value="UniProtKB-SubCell"/>
</dbReference>
<proteinExistence type="inferred from homology"/>
<comment type="caution">
    <text evidence="7">The sequence shown here is derived from an EMBL/GenBank/DDBJ whole genome shotgun (WGS) entry which is preliminary data.</text>
</comment>
<dbReference type="InterPro" id="IPR002549">
    <property type="entry name" value="AI-2E-like"/>
</dbReference>